<evidence type="ECO:0000256" key="1">
    <source>
        <dbReference type="SAM" id="SignalP"/>
    </source>
</evidence>
<dbReference type="InterPro" id="IPR047111">
    <property type="entry name" value="YbaP-like"/>
</dbReference>
<dbReference type="PROSITE" id="PS51257">
    <property type="entry name" value="PROKAR_LIPOPROTEIN"/>
    <property type="match status" value="1"/>
</dbReference>
<gene>
    <name evidence="2" type="ORF">HG543_21090</name>
</gene>
<evidence type="ECO:0000313" key="2">
    <source>
        <dbReference type="EMBL" id="NMO17335.1"/>
    </source>
</evidence>
<dbReference type="CDD" id="cd14789">
    <property type="entry name" value="Tiki"/>
    <property type="match status" value="1"/>
</dbReference>
<dbReference type="AlphaFoldDB" id="A0A848LHI2"/>
<name>A0A848LHI2_9BACT</name>
<feature type="signal peptide" evidence="1">
    <location>
        <begin position="1"/>
        <end position="38"/>
    </location>
</feature>
<dbReference type="Proteomes" id="UP000518300">
    <property type="component" value="Unassembled WGS sequence"/>
</dbReference>
<dbReference type="PANTHER" id="PTHR40590">
    <property type="entry name" value="CYTOPLASMIC PROTEIN-RELATED"/>
    <property type="match status" value="1"/>
</dbReference>
<proteinExistence type="predicted"/>
<accession>A0A848LHI2</accession>
<dbReference type="EMBL" id="JABBJJ010000095">
    <property type="protein sequence ID" value="NMO17335.1"/>
    <property type="molecule type" value="Genomic_DNA"/>
</dbReference>
<dbReference type="Pfam" id="PF01963">
    <property type="entry name" value="TraB_PrgY_gumN"/>
    <property type="match status" value="1"/>
</dbReference>
<keyword evidence="1" id="KW-0732">Signal</keyword>
<feature type="chain" id="PRO_5032403985" evidence="1">
    <location>
        <begin position="39"/>
        <end position="324"/>
    </location>
</feature>
<protein>
    <submittedName>
        <fullName evidence="2">TraB/GumN family protein</fullName>
    </submittedName>
</protein>
<reference evidence="2 3" key="1">
    <citation type="submission" date="2020-04" db="EMBL/GenBank/DDBJ databases">
        <title>Draft genome of Pyxidicoccus fallax type strain.</title>
        <authorList>
            <person name="Whitworth D.E."/>
        </authorList>
    </citation>
    <scope>NUCLEOTIDE SEQUENCE [LARGE SCALE GENOMIC DNA]</scope>
    <source>
        <strain evidence="2 3">DSM 14698</strain>
    </source>
</reference>
<evidence type="ECO:0000313" key="3">
    <source>
        <dbReference type="Proteomes" id="UP000518300"/>
    </source>
</evidence>
<dbReference type="InterPro" id="IPR002816">
    <property type="entry name" value="TraB/PrgY/GumN_fam"/>
</dbReference>
<organism evidence="2 3">
    <name type="scientific">Pyxidicoccus fallax</name>
    <dbReference type="NCBI Taxonomy" id="394095"/>
    <lineage>
        <taxon>Bacteria</taxon>
        <taxon>Pseudomonadati</taxon>
        <taxon>Myxococcota</taxon>
        <taxon>Myxococcia</taxon>
        <taxon>Myxococcales</taxon>
        <taxon>Cystobacterineae</taxon>
        <taxon>Myxococcaceae</taxon>
        <taxon>Pyxidicoccus</taxon>
    </lineage>
</organism>
<sequence>MRRPPLGEPHAMKRLSLLSSLLLTALLGVGCASTPAPAKPYAPTDTGNAFLWEVKDGSGRGGTAYIVGSIHMGREGELTLPPAMETAFAKSDALVVEVDVGKVDPAVMQKLVMELGRFPEGQRLSQRLDPVTMTLLGRATERMGVPVSSFEPLRPWLVSMVLSITELQKAGYQQGHGVDRAFLDRAQAANKPVLELETAEGQLRMLAGTPDALQDLMLRDQLRRTREAGEVLHQLISAWKAGDADGMATLLLEGAADPTYRPVYERIFFERNVQMATGVDALLGQPKTHFVVVGAGHVVGPEGLVALLQKKGHAVRQLPRAAAE</sequence>
<dbReference type="PANTHER" id="PTHR40590:SF1">
    <property type="entry name" value="CYTOPLASMIC PROTEIN"/>
    <property type="match status" value="1"/>
</dbReference>
<comment type="caution">
    <text evidence="2">The sequence shown here is derived from an EMBL/GenBank/DDBJ whole genome shotgun (WGS) entry which is preliminary data.</text>
</comment>
<keyword evidence="3" id="KW-1185">Reference proteome</keyword>